<evidence type="ECO:0000313" key="3">
    <source>
        <dbReference type="Proteomes" id="UP000324870"/>
    </source>
</evidence>
<protein>
    <submittedName>
        <fullName evidence="1">DUF4876 domain-containing protein</fullName>
    </submittedName>
</protein>
<keyword evidence="3" id="KW-1185">Reference proteome</keyword>
<evidence type="ECO:0000313" key="4">
    <source>
        <dbReference type="Proteomes" id="UP001055105"/>
    </source>
</evidence>
<reference evidence="1" key="2">
    <citation type="submission" date="2022-01" db="EMBL/GenBank/DDBJ databases">
        <title>Novel bile acid biosynthetic pathways are enriched in the microbiome of centenarians.</title>
        <authorList>
            <person name="Sato Y."/>
            <person name="Atarashi K."/>
            <person name="Plichta R.D."/>
            <person name="Arai Y."/>
            <person name="Sasajima S."/>
            <person name="Kearney M.S."/>
            <person name="Suda W."/>
            <person name="Takeshita K."/>
            <person name="Sasaki T."/>
            <person name="Okamoto S."/>
            <person name="Skelly N.A."/>
            <person name="Okamura Y."/>
            <person name="Vlamakis H."/>
            <person name="Li Y."/>
            <person name="Tanoue T."/>
            <person name="Takei H."/>
            <person name="Nittono H."/>
            <person name="Narushima S."/>
            <person name="Irie J."/>
            <person name="Itoh H."/>
            <person name="Moriya K."/>
            <person name="Sugiura Y."/>
            <person name="Suematsu M."/>
            <person name="Moritoki N."/>
            <person name="Shibata S."/>
            <person name="Littman R.D."/>
            <person name="Fischbach A.M."/>
            <person name="Uwamino Y."/>
            <person name="Inoue T."/>
            <person name="Honda A."/>
            <person name="Hattori M."/>
            <person name="Murai T."/>
            <person name="Xavier J.R."/>
            <person name="Hirose N."/>
            <person name="Honda K."/>
        </authorList>
    </citation>
    <scope>NUCLEOTIDE SEQUENCE</scope>
    <source>
        <strain evidence="1">CE91-St16</strain>
    </source>
</reference>
<dbReference type="AlphaFoldDB" id="A0A5B5VP85"/>
<dbReference type="Pfam" id="PF16215">
    <property type="entry name" value="DUF4876"/>
    <property type="match status" value="1"/>
</dbReference>
<comment type="caution">
    <text evidence="1">The sequence shown here is derived from an EMBL/GenBank/DDBJ whole genome shotgun (WGS) entry which is preliminary data.</text>
</comment>
<reference evidence="2 3" key="1">
    <citation type="journal article" date="2019" name="Nat. Med.">
        <title>A library of human gut bacterial isolates paired with longitudinal multiomics data enables mechanistic microbiome research.</title>
        <authorList>
            <person name="Poyet M."/>
            <person name="Groussin M."/>
            <person name="Gibbons S.M."/>
            <person name="Avila-Pacheco J."/>
            <person name="Jiang X."/>
            <person name="Kearney S.M."/>
            <person name="Perrotta A.R."/>
            <person name="Berdy B."/>
            <person name="Zhao S."/>
            <person name="Lieberman T.D."/>
            <person name="Swanson P.K."/>
            <person name="Smith M."/>
            <person name="Roesemann S."/>
            <person name="Alexander J.E."/>
            <person name="Rich S.A."/>
            <person name="Livny J."/>
            <person name="Vlamakis H."/>
            <person name="Clish C."/>
            <person name="Bullock K."/>
            <person name="Deik A."/>
            <person name="Scott J."/>
            <person name="Pierce K.A."/>
            <person name="Xavier R.J."/>
            <person name="Alm E.J."/>
        </authorList>
    </citation>
    <scope>NUCLEOTIDE SEQUENCE [LARGE SCALE GENOMIC DNA]</scope>
    <source>
        <strain evidence="2 3">BIOML-A1</strain>
    </source>
</reference>
<accession>A0A5B5VP85</accession>
<dbReference type="EMBL" id="BQOL01000001">
    <property type="protein sequence ID" value="GKI18289.1"/>
    <property type="molecule type" value="Genomic_DNA"/>
</dbReference>
<organism evidence="1 4">
    <name type="scientific">Alistipes finegoldii</name>
    <dbReference type="NCBI Taxonomy" id="214856"/>
    <lineage>
        <taxon>Bacteria</taxon>
        <taxon>Pseudomonadati</taxon>
        <taxon>Bacteroidota</taxon>
        <taxon>Bacteroidia</taxon>
        <taxon>Bacteroidales</taxon>
        <taxon>Rikenellaceae</taxon>
        <taxon>Alistipes</taxon>
    </lineage>
</organism>
<proteinExistence type="predicted"/>
<dbReference type="OMA" id="TWISEHT"/>
<dbReference type="RefSeq" id="WP_009597840.1">
    <property type="nucleotide sequence ID" value="NZ_AP025581.1"/>
</dbReference>
<evidence type="ECO:0000313" key="2">
    <source>
        <dbReference type="EMBL" id="KAA3159361.1"/>
    </source>
</evidence>
<sequence>MKKLFCILSCLLAAGCTSFEGNPYGDTLRSLSVQVVYPEEYASFLREGVPVKLTDRNSSNVYTALTDARGVAAFDVAAGHYRLSVLDRPDASSVFNGAVEQVDLAGADRNVSVELKYAKPGTILIKEIYSGGCPQDPPATGSYADDKYIVLHNNSFDTYYLDGLCLGMVAPYNSNANNPWTSTDPSGNIVFRDYAAMPDCIWMFPGTGTDFPLEPGEEAVVAYYGVDHTQTYSQSVNLNRKGYFVLYDMVHYPGNRLHPTPTPGDQIDESHYMKVLKKTGTNTAVVYVISQNSPAVILFRAPGDFDLDAYLANDLESAIASGSVVYSKIPWEWIVDGVEVCNLSEATRNKRLHTDVDAGYVGFSAKAQGHSLYRRLDEEATASAGFDRYVDTNNSSNDFYERETQSLRE</sequence>
<dbReference type="EMBL" id="VVND01000010">
    <property type="protein sequence ID" value="KAA3159361.1"/>
    <property type="molecule type" value="Genomic_DNA"/>
</dbReference>
<dbReference type="PROSITE" id="PS51257">
    <property type="entry name" value="PROKAR_LIPOPROTEIN"/>
    <property type="match status" value="1"/>
</dbReference>
<gene>
    <name evidence="1" type="ORF">CE91St16_11970</name>
    <name evidence="2" type="ORF">F2A26_07670</name>
</gene>
<evidence type="ECO:0000313" key="1">
    <source>
        <dbReference type="EMBL" id="GKI18289.1"/>
    </source>
</evidence>
<dbReference type="Proteomes" id="UP000324870">
    <property type="component" value="Unassembled WGS sequence"/>
</dbReference>
<name>A0A5B5VP85_9BACT</name>
<dbReference type="Proteomes" id="UP001055105">
    <property type="component" value="Unassembled WGS sequence"/>
</dbReference>
<dbReference type="InterPro" id="IPR032627">
    <property type="entry name" value="DUF4876"/>
</dbReference>